<keyword evidence="2" id="KW-1185">Reference proteome</keyword>
<dbReference type="Proteomes" id="UP000812277">
    <property type="component" value="Unassembled WGS sequence"/>
</dbReference>
<evidence type="ECO:0000313" key="2">
    <source>
        <dbReference type="Proteomes" id="UP000812277"/>
    </source>
</evidence>
<proteinExistence type="predicted"/>
<organism evidence="1 2">
    <name type="scientific">Paenibacillus oenotherae</name>
    <dbReference type="NCBI Taxonomy" id="1435645"/>
    <lineage>
        <taxon>Bacteria</taxon>
        <taxon>Bacillati</taxon>
        <taxon>Bacillota</taxon>
        <taxon>Bacilli</taxon>
        <taxon>Bacillales</taxon>
        <taxon>Paenibacillaceae</taxon>
        <taxon>Paenibacillus</taxon>
    </lineage>
</organism>
<accession>A0ABS7D931</accession>
<dbReference type="RefSeq" id="WP_219873332.1">
    <property type="nucleotide sequence ID" value="NZ_JAHZIJ010000010.1"/>
</dbReference>
<name>A0ABS7D931_9BACL</name>
<comment type="caution">
    <text evidence="1">The sequence shown here is derived from an EMBL/GenBank/DDBJ whole genome shotgun (WGS) entry which is preliminary data.</text>
</comment>
<gene>
    <name evidence="1" type="ORF">K0T92_15200</name>
</gene>
<reference evidence="1 2" key="1">
    <citation type="submission" date="2021-07" db="EMBL/GenBank/DDBJ databases">
        <title>Paenibacillus radiodurans sp. nov., isolated from the southeastern edge of Tengger Desert.</title>
        <authorList>
            <person name="Zhang G."/>
        </authorList>
    </citation>
    <scope>NUCLEOTIDE SEQUENCE [LARGE SCALE GENOMIC DNA]</scope>
    <source>
        <strain evidence="1 2">DT7-4</strain>
    </source>
</reference>
<protein>
    <submittedName>
        <fullName evidence="1">Uncharacterized protein</fullName>
    </submittedName>
</protein>
<sequence length="102" mass="11540">MMNHMYIRHAVGGRQLLDSIQHTAGYEVEEAGSGNWKFVIRITDEHAAQQVLQHKNEMNLFVIGSGNTSSKTWYYSSDGNVQYDRTNSMLVIVADAKLDYSV</sequence>
<dbReference type="EMBL" id="JAHZIJ010000010">
    <property type="protein sequence ID" value="MBW7476091.1"/>
    <property type="molecule type" value="Genomic_DNA"/>
</dbReference>
<evidence type="ECO:0000313" key="1">
    <source>
        <dbReference type="EMBL" id="MBW7476091.1"/>
    </source>
</evidence>